<dbReference type="PANTHER" id="PTHR37383:SF1">
    <property type="entry name" value="OS01G0694200 PROTEIN"/>
    <property type="match status" value="1"/>
</dbReference>
<name>A0A2I0AJ28_9ASPA</name>
<evidence type="ECO:0000313" key="2">
    <source>
        <dbReference type="EMBL" id="PKA55559.1"/>
    </source>
</evidence>
<proteinExistence type="predicted"/>
<keyword evidence="1" id="KW-1133">Transmembrane helix</keyword>
<gene>
    <name evidence="2" type="ORF">AXF42_Ash006761</name>
</gene>
<dbReference type="PANTHER" id="PTHR37383">
    <property type="entry name" value="OS01G0694200 PROTEIN"/>
    <property type="match status" value="1"/>
</dbReference>
<keyword evidence="1" id="KW-0812">Transmembrane</keyword>
<evidence type="ECO:0000313" key="3">
    <source>
        <dbReference type="Proteomes" id="UP000236161"/>
    </source>
</evidence>
<reference evidence="2 3" key="1">
    <citation type="journal article" date="2017" name="Nature">
        <title>The Apostasia genome and the evolution of orchids.</title>
        <authorList>
            <person name="Zhang G.Q."/>
            <person name="Liu K.W."/>
            <person name="Li Z."/>
            <person name="Lohaus R."/>
            <person name="Hsiao Y.Y."/>
            <person name="Niu S.C."/>
            <person name="Wang J.Y."/>
            <person name="Lin Y.C."/>
            <person name="Xu Q."/>
            <person name="Chen L.J."/>
            <person name="Yoshida K."/>
            <person name="Fujiwara S."/>
            <person name="Wang Z.W."/>
            <person name="Zhang Y.Q."/>
            <person name="Mitsuda N."/>
            <person name="Wang M."/>
            <person name="Liu G.H."/>
            <person name="Pecoraro L."/>
            <person name="Huang H.X."/>
            <person name="Xiao X.J."/>
            <person name="Lin M."/>
            <person name="Wu X.Y."/>
            <person name="Wu W.L."/>
            <person name="Chen Y.Y."/>
            <person name="Chang S.B."/>
            <person name="Sakamoto S."/>
            <person name="Ohme-Takagi M."/>
            <person name="Yagi M."/>
            <person name="Zeng S.J."/>
            <person name="Shen C.Y."/>
            <person name="Yeh C.M."/>
            <person name="Luo Y.B."/>
            <person name="Tsai W.C."/>
            <person name="Van de Peer Y."/>
            <person name="Liu Z.J."/>
        </authorList>
    </citation>
    <scope>NUCLEOTIDE SEQUENCE [LARGE SCALE GENOMIC DNA]</scope>
    <source>
        <strain evidence="3">cv. Shenzhen</strain>
        <tissue evidence="2">Stem</tissue>
    </source>
</reference>
<dbReference type="Proteomes" id="UP000236161">
    <property type="component" value="Unassembled WGS sequence"/>
</dbReference>
<evidence type="ECO:0008006" key="4">
    <source>
        <dbReference type="Google" id="ProtNLM"/>
    </source>
</evidence>
<dbReference type="EMBL" id="KZ451979">
    <property type="protein sequence ID" value="PKA55559.1"/>
    <property type="molecule type" value="Genomic_DNA"/>
</dbReference>
<accession>A0A2I0AJ28</accession>
<keyword evidence="1" id="KW-0472">Membrane</keyword>
<sequence length="454" mass="48022">MRVQASKLDLLSKTTPPLPSSSPSISSLIFEPFSSSLALRLSDSSYLLLPSFFPLSSSPPSLPPTSVPPISAASFLRLLPAGRVLFLAAAPIAAGAALALRAWILLAEPPRFAAARLTYKKSSPASLPLAHGFGVQLAGAVNYFVVHAPAAGQIWIMAARIEDGEKLCIELVKCAVVECELPIYSISVSPGVMVLGEMGGVRVFPLRPLVKGNEVKAKGNGPGVTSGNSVDRLMELRKSVVPNGVVASASSLGRGGKAELPKDGKAGGQNDQCKLRCARLHQKSGDFCSFPMELNSDNATPESCTGARPSVKAISVQVLSQKQFLVLDTSGDLHLLTQSGRFTASETKANSSGSSKFTNLNYLDLDMKLQAFAVISGSEFVWITDGAYSVHVMSMIDIISPDKDDNDKDVKEMKTILSAAQVIFTSEKVQHMVALSANAVLVLGQTSVFAYSIL</sequence>
<feature type="transmembrane region" description="Helical" evidence="1">
    <location>
        <begin position="84"/>
        <end position="106"/>
    </location>
</feature>
<evidence type="ECO:0000256" key="1">
    <source>
        <dbReference type="SAM" id="Phobius"/>
    </source>
</evidence>
<dbReference type="STRING" id="1088818.A0A2I0AJ28"/>
<dbReference type="OrthoDB" id="1925091at2759"/>
<dbReference type="AlphaFoldDB" id="A0A2I0AJ28"/>
<organism evidence="2 3">
    <name type="scientific">Apostasia shenzhenica</name>
    <dbReference type="NCBI Taxonomy" id="1088818"/>
    <lineage>
        <taxon>Eukaryota</taxon>
        <taxon>Viridiplantae</taxon>
        <taxon>Streptophyta</taxon>
        <taxon>Embryophyta</taxon>
        <taxon>Tracheophyta</taxon>
        <taxon>Spermatophyta</taxon>
        <taxon>Magnoliopsida</taxon>
        <taxon>Liliopsida</taxon>
        <taxon>Asparagales</taxon>
        <taxon>Orchidaceae</taxon>
        <taxon>Apostasioideae</taxon>
        <taxon>Apostasia</taxon>
    </lineage>
</organism>
<protein>
    <recommendedName>
        <fullName evidence="4">Cleavage/polyadenylation specificity factor A subunit N-terminal domain-containing protein</fullName>
    </recommendedName>
</protein>
<keyword evidence="3" id="KW-1185">Reference proteome</keyword>